<feature type="domain" description="Histidine kinase" evidence="16">
    <location>
        <begin position="529"/>
        <end position="744"/>
    </location>
</feature>
<comment type="caution">
    <text evidence="19">The sequence shown here is derived from an EMBL/GenBank/DDBJ whole genome shotgun (WGS) entry which is preliminary data.</text>
</comment>
<keyword evidence="7 15" id="KW-0812">Transmembrane</keyword>
<evidence type="ECO:0000256" key="3">
    <source>
        <dbReference type="ARBA" id="ARBA00012438"/>
    </source>
</evidence>
<dbReference type="SUPFAM" id="SSF55785">
    <property type="entry name" value="PYP-like sensor domain (PAS domain)"/>
    <property type="match status" value="1"/>
</dbReference>
<dbReference type="CDD" id="cd06225">
    <property type="entry name" value="HAMP"/>
    <property type="match status" value="1"/>
</dbReference>
<dbReference type="AlphaFoldDB" id="A0A831ZJB7"/>
<dbReference type="Gene3D" id="3.30.450.20">
    <property type="entry name" value="PAS domain"/>
    <property type="match status" value="1"/>
</dbReference>
<feature type="transmembrane region" description="Helical" evidence="15">
    <location>
        <begin position="18"/>
        <end position="38"/>
    </location>
</feature>
<dbReference type="PANTHER" id="PTHR43065">
    <property type="entry name" value="SENSOR HISTIDINE KINASE"/>
    <property type="match status" value="1"/>
</dbReference>
<dbReference type="Pfam" id="PF02518">
    <property type="entry name" value="HATPase_c"/>
    <property type="match status" value="1"/>
</dbReference>
<dbReference type="Gene3D" id="6.10.340.10">
    <property type="match status" value="1"/>
</dbReference>
<dbReference type="Pfam" id="PF00672">
    <property type="entry name" value="HAMP"/>
    <property type="match status" value="1"/>
</dbReference>
<evidence type="ECO:0000256" key="9">
    <source>
        <dbReference type="ARBA" id="ARBA00022777"/>
    </source>
</evidence>
<dbReference type="InterPro" id="IPR036890">
    <property type="entry name" value="HATPase_C_sf"/>
</dbReference>
<dbReference type="PROSITE" id="PS50109">
    <property type="entry name" value="HIS_KIN"/>
    <property type="match status" value="1"/>
</dbReference>
<dbReference type="NCBIfam" id="TIGR00229">
    <property type="entry name" value="sensory_box"/>
    <property type="match status" value="1"/>
</dbReference>
<evidence type="ECO:0000313" key="19">
    <source>
        <dbReference type="EMBL" id="HFK96601.1"/>
    </source>
</evidence>
<evidence type="ECO:0000259" key="17">
    <source>
        <dbReference type="PROSITE" id="PS50112"/>
    </source>
</evidence>
<dbReference type="GO" id="GO:0005524">
    <property type="term" value="F:ATP binding"/>
    <property type="evidence" value="ECO:0007669"/>
    <property type="project" value="UniProtKB-KW"/>
</dbReference>
<evidence type="ECO:0000256" key="11">
    <source>
        <dbReference type="ARBA" id="ARBA00022989"/>
    </source>
</evidence>
<evidence type="ECO:0000256" key="10">
    <source>
        <dbReference type="ARBA" id="ARBA00022840"/>
    </source>
</evidence>
<feature type="transmembrane region" description="Helical" evidence="15">
    <location>
        <begin position="50"/>
        <end position="71"/>
    </location>
</feature>
<evidence type="ECO:0000256" key="5">
    <source>
        <dbReference type="ARBA" id="ARBA00022553"/>
    </source>
</evidence>
<evidence type="ECO:0000256" key="7">
    <source>
        <dbReference type="ARBA" id="ARBA00022692"/>
    </source>
</evidence>
<dbReference type="InterPro" id="IPR035965">
    <property type="entry name" value="PAS-like_dom_sf"/>
</dbReference>
<dbReference type="SUPFAM" id="SSF55874">
    <property type="entry name" value="ATPase domain of HSP90 chaperone/DNA topoisomerase II/histidine kinase"/>
    <property type="match status" value="1"/>
</dbReference>
<dbReference type="SMART" id="SM00387">
    <property type="entry name" value="HATPase_c"/>
    <property type="match status" value="1"/>
</dbReference>
<keyword evidence="8" id="KW-0547">Nucleotide-binding</keyword>
<dbReference type="SUPFAM" id="SSF47384">
    <property type="entry name" value="Homodimeric domain of signal transducing histidine kinase"/>
    <property type="match status" value="1"/>
</dbReference>
<dbReference type="PANTHER" id="PTHR43065:SF42">
    <property type="entry name" value="TWO-COMPONENT SENSOR PPRA"/>
    <property type="match status" value="1"/>
</dbReference>
<evidence type="ECO:0000256" key="2">
    <source>
        <dbReference type="ARBA" id="ARBA00004651"/>
    </source>
</evidence>
<dbReference type="SMART" id="SM00388">
    <property type="entry name" value="HisKA"/>
    <property type="match status" value="1"/>
</dbReference>
<gene>
    <name evidence="19" type="ORF">ENS06_04660</name>
</gene>
<evidence type="ECO:0000259" key="16">
    <source>
        <dbReference type="PROSITE" id="PS50109"/>
    </source>
</evidence>
<dbReference type="InterPro" id="IPR005467">
    <property type="entry name" value="His_kinase_dom"/>
</dbReference>
<evidence type="ECO:0000259" key="18">
    <source>
        <dbReference type="PROSITE" id="PS50885"/>
    </source>
</evidence>
<keyword evidence="5" id="KW-0597">Phosphoprotein</keyword>
<dbReference type="SUPFAM" id="SSF158472">
    <property type="entry name" value="HAMP domain-like"/>
    <property type="match status" value="1"/>
</dbReference>
<dbReference type="PIRSF" id="PIRSF037532">
    <property type="entry name" value="STHK_NtrY"/>
    <property type="match status" value="1"/>
</dbReference>
<accession>A0A831ZJB7</accession>
<dbReference type="SMART" id="SM00304">
    <property type="entry name" value="HAMP"/>
    <property type="match status" value="1"/>
</dbReference>
<dbReference type="PROSITE" id="PS50112">
    <property type="entry name" value="PAS"/>
    <property type="match status" value="1"/>
</dbReference>
<dbReference type="Pfam" id="PF00989">
    <property type="entry name" value="PAS"/>
    <property type="match status" value="1"/>
</dbReference>
<dbReference type="InterPro" id="IPR004358">
    <property type="entry name" value="Sig_transdc_His_kin-like_C"/>
</dbReference>
<reference evidence="19" key="1">
    <citation type="journal article" date="2020" name="mSystems">
        <title>Genome- and Community-Level Interaction Insights into Carbon Utilization and Element Cycling Functions of Hydrothermarchaeota in Hydrothermal Sediment.</title>
        <authorList>
            <person name="Zhou Z."/>
            <person name="Liu Y."/>
            <person name="Xu W."/>
            <person name="Pan J."/>
            <person name="Luo Z.H."/>
            <person name="Li M."/>
        </authorList>
    </citation>
    <scope>NUCLEOTIDE SEQUENCE [LARGE SCALE GENOMIC DNA]</scope>
    <source>
        <strain evidence="19">SpSt-456</strain>
    </source>
</reference>
<keyword evidence="13 15" id="KW-0472">Membrane</keyword>
<dbReference type="InterPro" id="IPR036097">
    <property type="entry name" value="HisK_dim/P_sf"/>
</dbReference>
<protein>
    <recommendedName>
        <fullName evidence="3">histidine kinase</fullName>
        <ecNumber evidence="3">2.7.13.3</ecNumber>
    </recommendedName>
</protein>
<dbReference type="GO" id="GO:0006355">
    <property type="term" value="P:regulation of DNA-templated transcription"/>
    <property type="evidence" value="ECO:0007669"/>
    <property type="project" value="InterPro"/>
</dbReference>
<dbReference type="PROSITE" id="PS50885">
    <property type="entry name" value="HAMP"/>
    <property type="match status" value="1"/>
</dbReference>
<evidence type="ECO:0000256" key="8">
    <source>
        <dbReference type="ARBA" id="ARBA00022741"/>
    </source>
</evidence>
<sequence>MTFPDAAMIRRRRRRERAVLITVLALVLVFGFLQGWFFHYESELPLFGNVLLIALVNINLILLLLLLYLVLRQLAKLVFERKRGVLGHKLRTRLTLAFVALSLIPTIPLFGVAVQFMSFSLDYWFSAQVEQSLAQSVELGRGYLRQVQEDLRAEAMAAAAEIFPNGAVADVRPLEGTLAPVFWNRHRVAGVLAADADGTVLWSAWKDPEWARFDGTVARTIRERVTQRQDLSEASPVALGEHGDALLVLQPLGGENHGPQAVFSLGVLRPLPSDLTARLNTVVQGYQNYRQLKLFKAPLKITYLIAFSIVTLLVAFAAIWFGFYLARHITGPIQSLLTATDRVAHGDLDVSLHLDREDEMGLLMASFNHMVRDLRSGREKLTEAYRALQESHEELEARRRYMEIVLANIGAGVVGVDADGIVRAMNKAAEQMSGVRSDEITGRHYRDFLQPEHLDVVKSFVRLYQISRQNYLEKHVQVMVGNRSLALLVKVSVLTDENGRPAGAVVVLDDLSELQRAQRMAAWREVARRIAHEIKNPLTPIKLCAQRLRRRYAAGSGADATDPVLDECTETIIQQVDHMKRLVNEFSQFARMPEAHPQPCDLGALAQDAVSLYRHTYGNIRFRLTKSPDFPVLHLDPDQFRQVLNNLLENAVQAMDGRDGDVEIRLDYDPILRIARLECADTGPGLDPEAKVRVFEPYFSTKEKGTGLGLAIVAKIVADHNGFVRVRDNEPRGTVFIIELPVVQVEGAEPSA</sequence>
<evidence type="ECO:0000256" key="13">
    <source>
        <dbReference type="ARBA" id="ARBA00023136"/>
    </source>
</evidence>
<keyword evidence="6" id="KW-0808">Transferase</keyword>
<dbReference type="Gene3D" id="1.10.287.130">
    <property type="match status" value="1"/>
</dbReference>
<keyword evidence="11 15" id="KW-1133">Transmembrane helix</keyword>
<keyword evidence="9" id="KW-0418">Kinase</keyword>
<dbReference type="Gene3D" id="3.30.565.10">
    <property type="entry name" value="Histidine kinase-like ATPase, C-terminal domain"/>
    <property type="match status" value="1"/>
</dbReference>
<evidence type="ECO:0000256" key="12">
    <source>
        <dbReference type="ARBA" id="ARBA00023012"/>
    </source>
</evidence>
<dbReference type="Pfam" id="PF19312">
    <property type="entry name" value="NtrY_N"/>
    <property type="match status" value="1"/>
</dbReference>
<dbReference type="CDD" id="cd00130">
    <property type="entry name" value="PAS"/>
    <property type="match status" value="1"/>
</dbReference>
<evidence type="ECO:0000256" key="1">
    <source>
        <dbReference type="ARBA" id="ARBA00000085"/>
    </source>
</evidence>
<dbReference type="InterPro" id="IPR003661">
    <property type="entry name" value="HisK_dim/P_dom"/>
</dbReference>
<keyword evidence="14" id="KW-0175">Coiled coil</keyword>
<dbReference type="InterPro" id="IPR045671">
    <property type="entry name" value="NtrY-like_N"/>
</dbReference>
<evidence type="ECO:0000256" key="14">
    <source>
        <dbReference type="SAM" id="Coils"/>
    </source>
</evidence>
<dbReference type="GO" id="GO:0000155">
    <property type="term" value="F:phosphorelay sensor kinase activity"/>
    <property type="evidence" value="ECO:0007669"/>
    <property type="project" value="InterPro"/>
</dbReference>
<dbReference type="PRINTS" id="PR00344">
    <property type="entry name" value="BCTRLSENSOR"/>
</dbReference>
<dbReference type="EMBL" id="DSTK01000013">
    <property type="protein sequence ID" value="HFK96601.1"/>
    <property type="molecule type" value="Genomic_DNA"/>
</dbReference>
<evidence type="ECO:0000256" key="6">
    <source>
        <dbReference type="ARBA" id="ARBA00022679"/>
    </source>
</evidence>
<dbReference type="CDD" id="cd00082">
    <property type="entry name" value="HisKA"/>
    <property type="match status" value="1"/>
</dbReference>
<dbReference type="InterPro" id="IPR000014">
    <property type="entry name" value="PAS"/>
</dbReference>
<dbReference type="EC" id="2.7.13.3" evidence="3"/>
<evidence type="ECO:0000256" key="15">
    <source>
        <dbReference type="SAM" id="Phobius"/>
    </source>
</evidence>
<keyword evidence="4" id="KW-1003">Cell membrane</keyword>
<dbReference type="GO" id="GO:0005886">
    <property type="term" value="C:plasma membrane"/>
    <property type="evidence" value="ECO:0007669"/>
    <property type="project" value="UniProtKB-SubCell"/>
</dbReference>
<feature type="domain" description="PAS" evidence="17">
    <location>
        <begin position="398"/>
        <end position="470"/>
    </location>
</feature>
<feature type="domain" description="HAMP" evidence="18">
    <location>
        <begin position="327"/>
        <end position="379"/>
    </location>
</feature>
<comment type="subcellular location">
    <subcellularLocation>
        <location evidence="2">Cell membrane</location>
        <topology evidence="2">Multi-pass membrane protein</topology>
    </subcellularLocation>
</comment>
<comment type="catalytic activity">
    <reaction evidence="1">
        <text>ATP + protein L-histidine = ADP + protein N-phospho-L-histidine.</text>
        <dbReference type="EC" id="2.7.13.3"/>
    </reaction>
</comment>
<keyword evidence="10" id="KW-0067">ATP-binding</keyword>
<feature type="coiled-coil region" evidence="14">
    <location>
        <begin position="371"/>
        <end position="398"/>
    </location>
</feature>
<evidence type="ECO:0000256" key="4">
    <source>
        <dbReference type="ARBA" id="ARBA00022475"/>
    </source>
</evidence>
<dbReference type="SMART" id="SM00091">
    <property type="entry name" value="PAS"/>
    <property type="match status" value="1"/>
</dbReference>
<dbReference type="InterPro" id="IPR003594">
    <property type="entry name" value="HATPase_dom"/>
</dbReference>
<name>A0A831ZJB7_9BACT</name>
<proteinExistence type="predicted"/>
<feature type="transmembrane region" description="Helical" evidence="15">
    <location>
        <begin position="92"/>
        <end position="116"/>
    </location>
</feature>
<dbReference type="InterPro" id="IPR013767">
    <property type="entry name" value="PAS_fold"/>
</dbReference>
<dbReference type="Pfam" id="PF00512">
    <property type="entry name" value="HisKA"/>
    <property type="match status" value="1"/>
</dbReference>
<dbReference type="InterPro" id="IPR017232">
    <property type="entry name" value="NtrY"/>
</dbReference>
<dbReference type="InterPro" id="IPR003660">
    <property type="entry name" value="HAMP_dom"/>
</dbReference>
<keyword evidence="12" id="KW-0902">Two-component regulatory system</keyword>
<organism evidence="19">
    <name type="scientific">Desulfacinum infernum</name>
    <dbReference type="NCBI Taxonomy" id="35837"/>
    <lineage>
        <taxon>Bacteria</taxon>
        <taxon>Pseudomonadati</taxon>
        <taxon>Thermodesulfobacteriota</taxon>
        <taxon>Syntrophobacteria</taxon>
        <taxon>Syntrophobacterales</taxon>
        <taxon>Syntrophobacteraceae</taxon>
        <taxon>Desulfacinum</taxon>
    </lineage>
</organism>
<feature type="transmembrane region" description="Helical" evidence="15">
    <location>
        <begin position="301"/>
        <end position="326"/>
    </location>
</feature>